<reference evidence="4 5" key="1">
    <citation type="submission" date="2019-03" db="EMBL/GenBank/DDBJ databases">
        <title>Genomic Encyclopedia of Type Strains, Phase IV (KMG-IV): sequencing the most valuable type-strain genomes for metagenomic binning, comparative biology and taxonomic classification.</title>
        <authorList>
            <person name="Goeker M."/>
        </authorList>
    </citation>
    <scope>NUCLEOTIDE SEQUENCE [LARGE SCALE GENOMIC DNA]</scope>
    <source>
        <strain evidence="4 5">DSM 29489</strain>
    </source>
</reference>
<feature type="compositionally biased region" description="Basic and acidic residues" evidence="1">
    <location>
        <begin position="85"/>
        <end position="111"/>
    </location>
</feature>
<gene>
    <name evidence="4" type="ORF">EDD59_14610</name>
</gene>
<dbReference type="EMBL" id="SLZZ01000046">
    <property type="protein sequence ID" value="TCS73229.1"/>
    <property type="molecule type" value="Genomic_DNA"/>
</dbReference>
<evidence type="ECO:0000313" key="5">
    <source>
        <dbReference type="Proteomes" id="UP000295726"/>
    </source>
</evidence>
<dbReference type="OrthoDB" id="9785345at2"/>
<dbReference type="Proteomes" id="UP000295726">
    <property type="component" value="Unassembled WGS sequence"/>
</dbReference>
<dbReference type="InterPro" id="IPR011105">
    <property type="entry name" value="Cell_wall_hydrolase_SleB"/>
</dbReference>
<keyword evidence="2" id="KW-0732">Signal</keyword>
<evidence type="ECO:0000259" key="3">
    <source>
        <dbReference type="Pfam" id="PF07486"/>
    </source>
</evidence>
<dbReference type="InterPro" id="IPR042047">
    <property type="entry name" value="SleB_dom1"/>
</dbReference>
<evidence type="ECO:0000256" key="2">
    <source>
        <dbReference type="SAM" id="SignalP"/>
    </source>
</evidence>
<dbReference type="RefSeq" id="WP_132384088.1">
    <property type="nucleotide sequence ID" value="NZ_DAIPCY010000099.1"/>
</dbReference>
<accession>A0A4R3JXK3</accession>
<sequence>MLQGKIFKVVLTGVTTCTLFAAGFTTQASSLMPEAVTIESIDEYAGNTMLTKTAETIPASETADTKKAAKEAKIAYEEEQKRIEEQKKAEEQKRQKEEARLAAEEAQKAAEAEAAQQEAEQQEAAEAEVQEAAAPQAAADLELLASIIFCEAGNQPYEGQVAVGAVIINRVNSGVYPGSISEVIYQSGQFGPAMTGWLDSVLASGGYTDTAMQAAADALAGSNPIGDCLYFGNGDYGIQIGDHFFH</sequence>
<dbReference type="AlphaFoldDB" id="A0A4R3JXK3"/>
<comment type="caution">
    <text evidence="4">The sequence shown here is derived from an EMBL/GenBank/DDBJ whole genome shotgun (WGS) entry which is preliminary data.</text>
</comment>
<feature type="chain" id="PRO_5039144219" evidence="2">
    <location>
        <begin position="22"/>
        <end position="246"/>
    </location>
</feature>
<name>A0A4R3JXK3_9FIRM</name>
<evidence type="ECO:0000313" key="4">
    <source>
        <dbReference type="EMBL" id="TCS73229.1"/>
    </source>
</evidence>
<feature type="domain" description="Cell wall hydrolase SleB" evidence="3">
    <location>
        <begin position="155"/>
        <end position="234"/>
    </location>
</feature>
<keyword evidence="5" id="KW-1185">Reference proteome</keyword>
<dbReference type="Pfam" id="PF07486">
    <property type="entry name" value="Hydrolase_2"/>
    <property type="match status" value="1"/>
</dbReference>
<organism evidence="4 5">
    <name type="scientific">Muricomes intestini</name>
    <dbReference type="NCBI Taxonomy" id="1796634"/>
    <lineage>
        <taxon>Bacteria</taxon>
        <taxon>Bacillati</taxon>
        <taxon>Bacillota</taxon>
        <taxon>Clostridia</taxon>
        <taxon>Lachnospirales</taxon>
        <taxon>Lachnospiraceae</taxon>
        <taxon>Muricomes</taxon>
    </lineage>
</organism>
<feature type="compositionally biased region" description="Acidic residues" evidence="1">
    <location>
        <begin position="120"/>
        <end position="129"/>
    </location>
</feature>
<feature type="region of interest" description="Disordered" evidence="1">
    <location>
        <begin position="85"/>
        <end position="131"/>
    </location>
</feature>
<dbReference type="Gene3D" id="1.10.10.2520">
    <property type="entry name" value="Cell wall hydrolase SleB, domain 1"/>
    <property type="match status" value="1"/>
</dbReference>
<evidence type="ECO:0000256" key="1">
    <source>
        <dbReference type="SAM" id="MobiDB-lite"/>
    </source>
</evidence>
<protein>
    <submittedName>
        <fullName evidence="4">N-acetylmuramoyl-L-alanine amidase</fullName>
    </submittedName>
</protein>
<feature type="signal peptide" evidence="2">
    <location>
        <begin position="1"/>
        <end position="21"/>
    </location>
</feature>
<dbReference type="GO" id="GO:0016787">
    <property type="term" value="F:hydrolase activity"/>
    <property type="evidence" value="ECO:0007669"/>
    <property type="project" value="InterPro"/>
</dbReference>
<proteinExistence type="predicted"/>